<reference evidence="2 3" key="1">
    <citation type="submission" date="2015-01" db="EMBL/GenBank/DDBJ databases">
        <title>Comparative genomics of the lactic acid bacteria isolated from the honey bee gut.</title>
        <authorList>
            <person name="Ellegaard K.M."/>
            <person name="Tamarit D."/>
            <person name="Javelind E."/>
            <person name="Olofsson T."/>
            <person name="Andersson S.G."/>
            <person name="Vasquez A."/>
        </authorList>
    </citation>
    <scope>NUCLEOTIDE SEQUENCE [LARGE SCALE GENOMIC DNA]</scope>
    <source>
        <strain evidence="2 3">Hma8</strain>
    </source>
</reference>
<dbReference type="OrthoDB" id="2317878at2"/>
<dbReference type="Proteomes" id="UP000033531">
    <property type="component" value="Unassembled WGS sequence"/>
</dbReference>
<dbReference type="RefSeq" id="WP_046324629.1">
    <property type="nucleotide sequence ID" value="NZ_JBHTMT010000003.1"/>
</dbReference>
<dbReference type="PATRIC" id="fig|1218507.3.peg.839"/>
<accession>A0A0F4LFQ5</accession>
<evidence type="ECO:0008006" key="4">
    <source>
        <dbReference type="Google" id="ProtNLM"/>
    </source>
</evidence>
<sequence>MAKKIITIFALAGLAIPMTVPLASVQPKTVQAKKTNKNKYGFAKQFKFPKTWRGKWYSNNNFTPNPMSIHASAINMPLTNDYFKVIKVGMVKGTKKYPWEMPSAWQEENQSVLGKYLRVSSKKMHGSKWIVLSPVQEKTTKNGNAFTVKTEKIAGKKHKVLFQSNPEDGLVTNQFFKTKSITNKYSAFEFKDMKYSKVNPR</sequence>
<protein>
    <recommendedName>
        <fullName evidence="4">Surface layer protein A domain-containing protein</fullName>
    </recommendedName>
</protein>
<dbReference type="HOGENOM" id="CLU_1298462_0_0_9"/>
<proteinExistence type="predicted"/>
<keyword evidence="1" id="KW-0732">Signal</keyword>
<dbReference type="EMBL" id="JXLI01000009">
    <property type="protein sequence ID" value="KJY57143.1"/>
    <property type="molecule type" value="Genomic_DNA"/>
</dbReference>
<dbReference type="STRING" id="1218507.JF74_06700"/>
<comment type="caution">
    <text evidence="2">The sequence shown here is derived from an EMBL/GenBank/DDBJ whole genome shotgun (WGS) entry which is preliminary data.</text>
</comment>
<evidence type="ECO:0000256" key="1">
    <source>
        <dbReference type="SAM" id="SignalP"/>
    </source>
</evidence>
<gene>
    <name evidence="2" type="ORF">JF74_06700</name>
</gene>
<dbReference type="AlphaFoldDB" id="A0A0F4LFQ5"/>
<evidence type="ECO:0000313" key="2">
    <source>
        <dbReference type="EMBL" id="KJY57143.1"/>
    </source>
</evidence>
<feature type="chain" id="PRO_5039646823" description="Surface layer protein A domain-containing protein" evidence="1">
    <location>
        <begin position="24"/>
        <end position="201"/>
    </location>
</feature>
<evidence type="ECO:0000313" key="3">
    <source>
        <dbReference type="Proteomes" id="UP000033531"/>
    </source>
</evidence>
<organism evidence="2 3">
    <name type="scientific">Lactobacillus melliventris</name>
    <dbReference type="NCBI Taxonomy" id="1218507"/>
    <lineage>
        <taxon>Bacteria</taxon>
        <taxon>Bacillati</taxon>
        <taxon>Bacillota</taxon>
        <taxon>Bacilli</taxon>
        <taxon>Lactobacillales</taxon>
        <taxon>Lactobacillaceae</taxon>
        <taxon>Lactobacillus</taxon>
    </lineage>
</organism>
<feature type="signal peptide" evidence="1">
    <location>
        <begin position="1"/>
        <end position="23"/>
    </location>
</feature>
<name>A0A0F4LFQ5_9LACO</name>